<accession>A0ABW9MXZ3</accession>
<dbReference type="InterPro" id="IPR059188">
    <property type="entry name" value="Znf_CLPX-like"/>
</dbReference>
<comment type="caution">
    <text evidence="9">The sequence shown here is derived from an EMBL/GenBank/DDBJ whole genome shotgun (WGS) entry which is preliminary data.</text>
</comment>
<dbReference type="InterPro" id="IPR010603">
    <property type="entry name" value="Znf_CppX_C4"/>
</dbReference>
<keyword evidence="4 6" id="KW-0067">ATP-binding</keyword>
<feature type="binding site" evidence="6">
    <location>
        <begin position="120"/>
        <end position="127"/>
    </location>
    <ligand>
        <name>ATP</name>
        <dbReference type="ChEBI" id="CHEBI:30616"/>
    </ligand>
</feature>
<dbReference type="GO" id="GO:0005524">
    <property type="term" value="F:ATP binding"/>
    <property type="evidence" value="ECO:0007669"/>
    <property type="project" value="UniProtKB-KW"/>
</dbReference>
<dbReference type="Pfam" id="PF07724">
    <property type="entry name" value="AAA_2"/>
    <property type="match status" value="1"/>
</dbReference>
<dbReference type="PANTHER" id="PTHR48102:SF7">
    <property type="entry name" value="ATP-DEPENDENT CLP PROTEASE ATP-BINDING SUBUNIT CLPX-LIKE, MITOCHONDRIAL"/>
    <property type="match status" value="1"/>
</dbReference>
<name>A0ABW9MXZ3_9FIRM</name>
<dbReference type="InterPro" id="IPR038366">
    <property type="entry name" value="Znf_CppX_C4_sf"/>
</dbReference>
<evidence type="ECO:0000313" key="10">
    <source>
        <dbReference type="Proteomes" id="UP001638015"/>
    </source>
</evidence>
<dbReference type="NCBIfam" id="TIGR00382">
    <property type="entry name" value="clpX"/>
    <property type="match status" value="1"/>
</dbReference>
<feature type="binding site" evidence="6 7">
    <location>
        <position position="14"/>
    </location>
    <ligand>
        <name>Zn(2+)</name>
        <dbReference type="ChEBI" id="CHEBI:29105"/>
    </ligand>
</feature>
<evidence type="ECO:0000256" key="1">
    <source>
        <dbReference type="ARBA" id="ARBA00022723"/>
    </source>
</evidence>
<evidence type="ECO:0000256" key="3">
    <source>
        <dbReference type="ARBA" id="ARBA00022833"/>
    </source>
</evidence>
<dbReference type="Gene3D" id="6.20.220.10">
    <property type="entry name" value="ClpX chaperone, C4-type zinc finger domain"/>
    <property type="match status" value="1"/>
</dbReference>
<dbReference type="NCBIfam" id="NF003745">
    <property type="entry name" value="PRK05342.1"/>
    <property type="match status" value="1"/>
</dbReference>
<dbReference type="CDD" id="cd19497">
    <property type="entry name" value="RecA-like_ClpX"/>
    <property type="match status" value="1"/>
</dbReference>
<reference evidence="9 10" key="1">
    <citation type="journal article" date="2025" name="Anaerobe">
        <title>Description of Anaerococcus kampingiae sp. nov., Anaerococcus groningensis sp. nov., Anaerococcus martiniensis sp. nov., and Anaerococcus cruorum sp. nov., isolated from human clinical specimens.</title>
        <authorList>
            <person name="Boiten K.E."/>
            <person name="Meijer J."/>
            <person name="van Wezel E.M."/>
            <person name="Veloo A.C.M."/>
        </authorList>
    </citation>
    <scope>NUCLEOTIDE SEQUENCE [LARGE SCALE GENOMIC DNA]</scope>
    <source>
        <strain evidence="9 10">ENR1039</strain>
    </source>
</reference>
<dbReference type="InterPro" id="IPR050052">
    <property type="entry name" value="ATP-dep_Clp_protease_ClpX"/>
</dbReference>
<dbReference type="InterPro" id="IPR027417">
    <property type="entry name" value="P-loop_NTPase"/>
</dbReference>
<keyword evidence="2 6" id="KW-0547">Nucleotide-binding</keyword>
<dbReference type="Pfam" id="PF10431">
    <property type="entry name" value="ClpB_D2-small"/>
    <property type="match status" value="1"/>
</dbReference>
<dbReference type="Gene3D" id="3.40.50.300">
    <property type="entry name" value="P-loop containing nucleotide triphosphate hydrolases"/>
    <property type="match status" value="1"/>
</dbReference>
<dbReference type="Proteomes" id="UP001638015">
    <property type="component" value="Unassembled WGS sequence"/>
</dbReference>
<keyword evidence="3 6" id="KW-0862">Zinc</keyword>
<keyword evidence="1 6" id="KW-0479">Metal-binding</keyword>
<dbReference type="Gene3D" id="1.10.8.60">
    <property type="match status" value="1"/>
</dbReference>
<keyword evidence="5 6" id="KW-0143">Chaperone</keyword>
<feature type="binding site" evidence="6 7">
    <location>
        <position position="33"/>
    </location>
    <ligand>
        <name>Zn(2+)</name>
        <dbReference type="ChEBI" id="CHEBI:29105"/>
    </ligand>
</feature>
<comment type="subunit">
    <text evidence="6">Component of the ClpX-ClpP complex. Forms a hexameric ring that, in the presence of ATP, binds to fourteen ClpP subunits assembled into a disk-like structure with a central cavity, resembling the structure of eukaryotic proteasomes.</text>
</comment>
<dbReference type="SMART" id="SM00382">
    <property type="entry name" value="AAA"/>
    <property type="match status" value="1"/>
</dbReference>
<sequence length="409" mass="45466">MANFEEEDVKCSFCGKDSSQVERIIAGPNAYICNECVSLCDEIINAEVKFDEDYFDENGDIILSTPAEINDFLNEYVIGQDDAKKTLAVAVYNHYKRINANKEDIDDVELNKSNILMLGPTGSGKTLLAQTLARKLNVPFAIADATSLTEAGYVGEDVENIILKLIQAADYDIEAAEHGIIYVDEIDKITRKSENPSITRDVSGEGVQQALLKLIEGTEANVPPQGGRKHPSQEYIQVDTSNILFILGGAFDGIEDIINRRQAQKTIGFGAEIVAADHKANLADVNTEDLLKFGLIPEFIGRVPIIVTLDSLDEEALIRILEEPKNSLIKQYQKLFELDNVKLTFEDKALHEIAKEAIAQKTGARGLRTILEDLLLDVMYEIPSKTDIKEVVVTKDSIKDRSKLKYKKR</sequence>
<comment type="function">
    <text evidence="6">ATP-dependent specificity component of the Clp protease. It directs the protease to specific substrates. Can perform chaperone functions in the absence of ClpP.</text>
</comment>
<dbReference type="PROSITE" id="PS51902">
    <property type="entry name" value="CLPX_ZB"/>
    <property type="match status" value="1"/>
</dbReference>
<protein>
    <recommendedName>
        <fullName evidence="6">ATP-dependent Clp protease ATP-binding subunit ClpX</fullName>
    </recommendedName>
</protein>
<proteinExistence type="inferred from homology"/>
<dbReference type="GO" id="GO:0006508">
    <property type="term" value="P:proteolysis"/>
    <property type="evidence" value="ECO:0007669"/>
    <property type="project" value="UniProtKB-KW"/>
</dbReference>
<feature type="domain" description="ClpX-type ZB" evidence="8">
    <location>
        <begin position="1"/>
        <end position="52"/>
    </location>
</feature>
<dbReference type="SMART" id="SM01086">
    <property type="entry name" value="ClpB_D2-small"/>
    <property type="match status" value="1"/>
</dbReference>
<evidence type="ECO:0000313" key="9">
    <source>
        <dbReference type="EMBL" id="MFO3716679.1"/>
    </source>
</evidence>
<dbReference type="PANTHER" id="PTHR48102">
    <property type="entry name" value="ATP-DEPENDENT CLP PROTEASE ATP-BINDING SUBUNIT CLPX-LIKE, MITOCHONDRIAL-RELATED"/>
    <property type="match status" value="1"/>
</dbReference>
<dbReference type="SUPFAM" id="SSF52540">
    <property type="entry name" value="P-loop containing nucleoside triphosphate hydrolases"/>
    <property type="match status" value="1"/>
</dbReference>
<organism evidence="9 10">
    <name type="scientific">Anaerococcus cruorum</name>
    <dbReference type="NCBI Taxonomy" id="3115617"/>
    <lineage>
        <taxon>Bacteria</taxon>
        <taxon>Bacillati</taxon>
        <taxon>Bacillota</taxon>
        <taxon>Tissierellia</taxon>
        <taxon>Tissierellales</taxon>
        <taxon>Peptoniphilaceae</taxon>
        <taxon>Anaerococcus</taxon>
    </lineage>
</organism>
<evidence type="ECO:0000256" key="4">
    <source>
        <dbReference type="ARBA" id="ARBA00022840"/>
    </source>
</evidence>
<keyword evidence="10" id="KW-1185">Reference proteome</keyword>
<dbReference type="InterPro" id="IPR019489">
    <property type="entry name" value="Clp_ATPase_C"/>
</dbReference>
<dbReference type="InterPro" id="IPR003959">
    <property type="entry name" value="ATPase_AAA_core"/>
</dbReference>
<comment type="similarity">
    <text evidence="6 7">Belongs to the ClpX chaperone family.</text>
</comment>
<dbReference type="Pfam" id="PF06689">
    <property type="entry name" value="zf-C4_ClpX"/>
    <property type="match status" value="1"/>
</dbReference>
<keyword evidence="9" id="KW-0645">Protease</keyword>
<feature type="binding site" evidence="6 7">
    <location>
        <position position="11"/>
    </location>
    <ligand>
        <name>Zn(2+)</name>
        <dbReference type="ChEBI" id="CHEBI:29105"/>
    </ligand>
</feature>
<evidence type="ECO:0000256" key="7">
    <source>
        <dbReference type="PROSITE-ProRule" id="PRU01250"/>
    </source>
</evidence>
<dbReference type="InterPro" id="IPR046425">
    <property type="entry name" value="ClpX_bact"/>
</dbReference>
<keyword evidence="9" id="KW-0378">Hydrolase</keyword>
<gene>
    <name evidence="6 9" type="primary">clpX</name>
    <name evidence="9" type="ORF">ACCQ40_07905</name>
</gene>
<dbReference type="SMART" id="SM00994">
    <property type="entry name" value="zf-C4_ClpX"/>
    <property type="match status" value="1"/>
</dbReference>
<evidence type="ECO:0000256" key="5">
    <source>
        <dbReference type="ARBA" id="ARBA00023186"/>
    </source>
</evidence>
<feature type="binding site" evidence="6 7">
    <location>
        <position position="36"/>
    </location>
    <ligand>
        <name>Zn(2+)</name>
        <dbReference type="ChEBI" id="CHEBI:29105"/>
    </ligand>
</feature>
<dbReference type="InterPro" id="IPR003593">
    <property type="entry name" value="AAA+_ATPase"/>
</dbReference>
<dbReference type="InterPro" id="IPR004487">
    <property type="entry name" value="Clp_protease_ATP-bd_su_ClpX"/>
</dbReference>
<evidence type="ECO:0000256" key="2">
    <source>
        <dbReference type="ARBA" id="ARBA00022741"/>
    </source>
</evidence>
<dbReference type="EMBL" id="JBGMEH010000008">
    <property type="protein sequence ID" value="MFO3716679.1"/>
    <property type="molecule type" value="Genomic_DNA"/>
</dbReference>
<evidence type="ECO:0000256" key="6">
    <source>
        <dbReference type="HAMAP-Rule" id="MF_00175"/>
    </source>
</evidence>
<dbReference type="RefSeq" id="WP_410033298.1">
    <property type="nucleotide sequence ID" value="NZ_JBGMEH010000008.1"/>
</dbReference>
<dbReference type="HAMAP" id="MF_00175">
    <property type="entry name" value="ClpX"/>
    <property type="match status" value="1"/>
</dbReference>
<evidence type="ECO:0000259" key="8">
    <source>
        <dbReference type="PROSITE" id="PS51902"/>
    </source>
</evidence>
<dbReference type="GO" id="GO:0008233">
    <property type="term" value="F:peptidase activity"/>
    <property type="evidence" value="ECO:0007669"/>
    <property type="project" value="UniProtKB-KW"/>
</dbReference>
<dbReference type="SUPFAM" id="SSF57716">
    <property type="entry name" value="Glucocorticoid receptor-like (DNA-binding domain)"/>
    <property type="match status" value="1"/>
</dbReference>